<evidence type="ECO:0000313" key="1">
    <source>
        <dbReference type="EMBL" id="QCW82615.1"/>
    </source>
</evidence>
<protein>
    <submittedName>
        <fullName evidence="1">Uncharacterized protein</fullName>
    </submittedName>
</protein>
<dbReference type="AlphaFoldDB" id="A0A4V1IJU4"/>
<dbReference type="OrthoDB" id="5573792at2"/>
<reference evidence="2" key="1">
    <citation type="journal article" date="2019" name="J. Bacteriol.">
        <title>A Mutagenic Screen Identifies a TonB-Dependent Receptor Required for the Lanthanide Metal Switch in the Type I Methanotroph 'Methylotuvimicrobium buryatense' 5GB1C.</title>
        <authorList>
            <person name="Groom J.D."/>
            <person name="Ford S.M."/>
            <person name="Pesesky M.W."/>
            <person name="Lidstrom M.E."/>
        </authorList>
    </citation>
    <scope>NUCLEOTIDE SEQUENCE [LARGE SCALE GENOMIC DNA]</scope>
    <source>
        <strain evidence="2">5GB1C</strain>
    </source>
</reference>
<evidence type="ECO:0000313" key="2">
    <source>
        <dbReference type="Proteomes" id="UP000305881"/>
    </source>
</evidence>
<proteinExistence type="predicted"/>
<keyword evidence="2" id="KW-1185">Reference proteome</keyword>
<gene>
    <name evidence="1" type="ORF">EQU24_10490</name>
</gene>
<accession>A0A4V1IJU4</accession>
<dbReference type="EMBL" id="CP035467">
    <property type="protein sequence ID" value="QCW82615.1"/>
    <property type="molecule type" value="Genomic_DNA"/>
</dbReference>
<organism evidence="1 2">
    <name type="scientific">Methylotuvimicrobium buryatense</name>
    <name type="common">Methylomicrobium buryatense</name>
    <dbReference type="NCBI Taxonomy" id="95641"/>
    <lineage>
        <taxon>Bacteria</taxon>
        <taxon>Pseudomonadati</taxon>
        <taxon>Pseudomonadota</taxon>
        <taxon>Gammaproteobacteria</taxon>
        <taxon>Methylococcales</taxon>
        <taxon>Methylococcaceae</taxon>
        <taxon>Methylotuvimicrobium</taxon>
    </lineage>
</organism>
<dbReference type="Proteomes" id="UP000305881">
    <property type="component" value="Chromosome"/>
</dbReference>
<dbReference type="KEGG" id="mbur:EQU24_10490"/>
<sequence>MFRRTGKYAYRKEFQACTTIPFALQISAVPEEAPRCATKALPAWSWHRAYRDVFTASFDGHPGAEF</sequence>
<name>A0A4V1IJU4_METBY</name>